<dbReference type="Proteomes" id="UP000076842">
    <property type="component" value="Unassembled WGS sequence"/>
</dbReference>
<organism evidence="2 3">
    <name type="scientific">Calocera cornea HHB12733</name>
    <dbReference type="NCBI Taxonomy" id="1353952"/>
    <lineage>
        <taxon>Eukaryota</taxon>
        <taxon>Fungi</taxon>
        <taxon>Dikarya</taxon>
        <taxon>Basidiomycota</taxon>
        <taxon>Agaricomycotina</taxon>
        <taxon>Dacrymycetes</taxon>
        <taxon>Dacrymycetales</taxon>
        <taxon>Dacrymycetaceae</taxon>
        <taxon>Calocera</taxon>
    </lineage>
</organism>
<feature type="region of interest" description="Disordered" evidence="1">
    <location>
        <begin position="1"/>
        <end position="93"/>
    </location>
</feature>
<dbReference type="InParanoid" id="A0A165GUM0"/>
<name>A0A165GUM0_9BASI</name>
<evidence type="ECO:0000256" key="1">
    <source>
        <dbReference type="SAM" id="MobiDB-lite"/>
    </source>
</evidence>
<protein>
    <submittedName>
        <fullName evidence="2">Uncharacterized protein</fullName>
    </submittedName>
</protein>
<dbReference type="AlphaFoldDB" id="A0A165GUM0"/>
<reference evidence="2 3" key="1">
    <citation type="journal article" date="2016" name="Mol. Biol. Evol.">
        <title>Comparative Genomics of Early-Diverging Mushroom-Forming Fungi Provides Insights into the Origins of Lignocellulose Decay Capabilities.</title>
        <authorList>
            <person name="Nagy L.G."/>
            <person name="Riley R."/>
            <person name="Tritt A."/>
            <person name="Adam C."/>
            <person name="Daum C."/>
            <person name="Floudas D."/>
            <person name="Sun H."/>
            <person name="Yadav J.S."/>
            <person name="Pangilinan J."/>
            <person name="Larsson K.H."/>
            <person name="Matsuura K."/>
            <person name="Barry K."/>
            <person name="Labutti K."/>
            <person name="Kuo R."/>
            <person name="Ohm R.A."/>
            <person name="Bhattacharya S.S."/>
            <person name="Shirouzu T."/>
            <person name="Yoshinaga Y."/>
            <person name="Martin F.M."/>
            <person name="Grigoriev I.V."/>
            <person name="Hibbett D.S."/>
        </authorList>
    </citation>
    <scope>NUCLEOTIDE SEQUENCE [LARGE SCALE GENOMIC DNA]</scope>
    <source>
        <strain evidence="2 3">HHB12733</strain>
    </source>
</reference>
<accession>A0A165GUM0</accession>
<dbReference type="EMBL" id="KV423950">
    <property type="protein sequence ID" value="KZT58499.1"/>
    <property type="molecule type" value="Genomic_DNA"/>
</dbReference>
<proteinExistence type="predicted"/>
<sequence>MSPSPLHKPRTRRRAGIYLRPSAPSALGKRSVPTAPDPHSSCAPRGTAPAPDVPAGSPAQYPGIMSNVGTSQSVPDAGHRRWPAPTRGTVPSA</sequence>
<gene>
    <name evidence="2" type="ORF">CALCODRAFT_494757</name>
</gene>
<keyword evidence="3" id="KW-1185">Reference proteome</keyword>
<evidence type="ECO:0000313" key="3">
    <source>
        <dbReference type="Proteomes" id="UP000076842"/>
    </source>
</evidence>
<evidence type="ECO:0000313" key="2">
    <source>
        <dbReference type="EMBL" id="KZT58499.1"/>
    </source>
</evidence>